<reference evidence="1 2" key="1">
    <citation type="submission" date="2016-03" db="EMBL/GenBank/DDBJ databases">
        <title>Genome sequence of Variovorax paradoxus KB5.</title>
        <authorList>
            <person name="Jeong H."/>
            <person name="Hong C.E."/>
            <person name="Jo S.H."/>
            <person name="Park J.M."/>
        </authorList>
    </citation>
    <scope>NUCLEOTIDE SEQUENCE [LARGE SCALE GENOMIC DNA]</scope>
    <source>
        <strain evidence="1 2">KB5</strain>
    </source>
</reference>
<gene>
    <name evidence="1" type="ORF">A3K87_10130</name>
</gene>
<dbReference type="Proteomes" id="UP000077852">
    <property type="component" value="Unassembled WGS sequence"/>
</dbReference>
<protein>
    <submittedName>
        <fullName evidence="1">Uncharacterized protein</fullName>
    </submittedName>
</protein>
<dbReference type="RefSeq" id="WP_081266698.1">
    <property type="nucleotide sequence ID" value="NZ_LVHG01000027.1"/>
</dbReference>
<dbReference type="AlphaFoldDB" id="A0AA91DRD1"/>
<evidence type="ECO:0000313" key="2">
    <source>
        <dbReference type="Proteomes" id="UP000077852"/>
    </source>
</evidence>
<organism evidence="1 2">
    <name type="scientific">Variovorax paradoxus</name>
    <dbReference type="NCBI Taxonomy" id="34073"/>
    <lineage>
        <taxon>Bacteria</taxon>
        <taxon>Pseudomonadati</taxon>
        <taxon>Pseudomonadota</taxon>
        <taxon>Betaproteobacteria</taxon>
        <taxon>Burkholderiales</taxon>
        <taxon>Comamonadaceae</taxon>
        <taxon>Variovorax</taxon>
    </lineage>
</organism>
<proteinExistence type="predicted"/>
<sequence>MSARYSTAPPPYSVHLDGDGVTLRDTMVVRQVFLRLIEDALGSPERVVACFRAWSKETAPGSELLNDHELADARAWRQSCEQATAKAKAMLSSPNTVEFVFELAC</sequence>
<name>A0AA91DRD1_VARPD</name>
<evidence type="ECO:0000313" key="1">
    <source>
        <dbReference type="EMBL" id="OAK66108.1"/>
    </source>
</evidence>
<dbReference type="EMBL" id="LVHG01000027">
    <property type="protein sequence ID" value="OAK66108.1"/>
    <property type="molecule type" value="Genomic_DNA"/>
</dbReference>
<comment type="caution">
    <text evidence="1">The sequence shown here is derived from an EMBL/GenBank/DDBJ whole genome shotgun (WGS) entry which is preliminary data.</text>
</comment>
<accession>A0AA91DRD1</accession>